<keyword evidence="2" id="KW-1133">Transmembrane helix</keyword>
<feature type="compositionally biased region" description="Pro residues" evidence="1">
    <location>
        <begin position="229"/>
        <end position="246"/>
    </location>
</feature>
<dbReference type="Proteomes" id="UP000266178">
    <property type="component" value="Unassembled WGS sequence"/>
</dbReference>
<protein>
    <submittedName>
        <fullName evidence="3">Uncharacterized protein</fullName>
    </submittedName>
</protein>
<keyword evidence="4" id="KW-1185">Reference proteome</keyword>
<feature type="region of interest" description="Disordered" evidence="1">
    <location>
        <begin position="208"/>
        <end position="268"/>
    </location>
</feature>
<dbReference type="AlphaFoldDB" id="A0A399FCI2"/>
<accession>A0A399FCI2</accession>
<evidence type="ECO:0000256" key="2">
    <source>
        <dbReference type="SAM" id="Phobius"/>
    </source>
</evidence>
<evidence type="ECO:0000313" key="4">
    <source>
        <dbReference type="Proteomes" id="UP000266178"/>
    </source>
</evidence>
<keyword evidence="2" id="KW-0812">Transmembrane</keyword>
<gene>
    <name evidence="3" type="ORF">Mgrana_00044</name>
</gene>
<name>A0A399FCI2_9DEIN</name>
<dbReference type="EMBL" id="QWLB01000001">
    <property type="protein sequence ID" value="RIH93958.1"/>
    <property type="molecule type" value="Genomic_DNA"/>
</dbReference>
<proteinExistence type="predicted"/>
<keyword evidence="2" id="KW-0472">Membrane</keyword>
<evidence type="ECO:0000256" key="1">
    <source>
        <dbReference type="SAM" id="MobiDB-lite"/>
    </source>
</evidence>
<feature type="transmembrane region" description="Helical" evidence="2">
    <location>
        <begin position="296"/>
        <end position="317"/>
    </location>
</feature>
<organism evidence="3 4">
    <name type="scientific">Meiothermus granaticius NBRC 107808</name>
    <dbReference type="NCBI Taxonomy" id="1227551"/>
    <lineage>
        <taxon>Bacteria</taxon>
        <taxon>Thermotogati</taxon>
        <taxon>Deinococcota</taxon>
        <taxon>Deinococci</taxon>
        <taxon>Thermales</taxon>
        <taxon>Thermaceae</taxon>
        <taxon>Meiothermus</taxon>
    </lineage>
</organism>
<comment type="caution">
    <text evidence="3">The sequence shown here is derived from an EMBL/GenBank/DDBJ whole genome shotgun (WGS) entry which is preliminary data.</text>
</comment>
<evidence type="ECO:0000313" key="3">
    <source>
        <dbReference type="EMBL" id="RIH93958.1"/>
    </source>
</evidence>
<reference evidence="3 4" key="1">
    <citation type="submission" date="2018-08" db="EMBL/GenBank/DDBJ databases">
        <title>Meiothermus granaticius genome AF-68 sequencing project.</title>
        <authorList>
            <person name="Da Costa M.S."/>
            <person name="Albuquerque L."/>
            <person name="Raposo P."/>
            <person name="Froufe H.J.C."/>
            <person name="Barroso C.S."/>
            <person name="Egas C."/>
        </authorList>
    </citation>
    <scope>NUCLEOTIDE SEQUENCE [LARGE SCALE GENOMIC DNA]</scope>
    <source>
        <strain evidence="3 4">AF-68</strain>
    </source>
</reference>
<sequence>MKLRILEGMESLGHYLLRDRIALLGQPSLAQTPALSQPAGAPLEVFEGQDVRTGISVVVFKPMPGTPPELHISATLPWTQAEGSAWVNEVPVGAVQASWLAGRVEPARLLHWTRQLLEAIHTCQAQKVPVGWIMPELVWARGSKVWLAGVGVPAPEQAWDYAGLLHTLRALAGDAYPALPWREPLEAFLTGGMEYAALLERLEAITPEPAPVPLDPSASEPPQETNPAQPGPAEPPVQEAAPPPPVSKSLKVQIGQEEPTPAEPIPAPKRIRIEESLNPPFEVIEPPGQPRGGRRAWWMLWILAGLVFILAGGYYLLRPQPTQPPAPSGYVVEFRLQPPGPKASIEVLEVPEGSKIPLNTVLAEVPGQVRFDVGGIYRIRVRVQGRAPVDSIISVPNPAGVNINLR</sequence>